<keyword evidence="3" id="KW-0732">Signal</keyword>
<keyword evidence="2" id="KW-0812">Transmembrane</keyword>
<evidence type="ECO:0000313" key="5">
    <source>
        <dbReference type="Proteomes" id="UP001352223"/>
    </source>
</evidence>
<evidence type="ECO:0000256" key="2">
    <source>
        <dbReference type="SAM" id="Phobius"/>
    </source>
</evidence>
<evidence type="ECO:0008006" key="6">
    <source>
        <dbReference type="Google" id="ProtNLM"/>
    </source>
</evidence>
<evidence type="ECO:0000256" key="1">
    <source>
        <dbReference type="SAM" id="MobiDB-lite"/>
    </source>
</evidence>
<name>A0ABU6CEP1_9ACTN</name>
<dbReference type="Proteomes" id="UP001352223">
    <property type="component" value="Unassembled WGS sequence"/>
</dbReference>
<feature type="chain" id="PRO_5047534745" description="Peptidase" evidence="3">
    <location>
        <begin position="34"/>
        <end position="546"/>
    </location>
</feature>
<feature type="signal peptide" evidence="3">
    <location>
        <begin position="1"/>
        <end position="33"/>
    </location>
</feature>
<keyword evidence="5" id="KW-1185">Reference proteome</keyword>
<feature type="transmembrane region" description="Helical" evidence="2">
    <location>
        <begin position="517"/>
        <end position="538"/>
    </location>
</feature>
<organism evidence="4 5">
    <name type="scientific">Streptomyces kunmingensis</name>
    <dbReference type="NCBI Taxonomy" id="68225"/>
    <lineage>
        <taxon>Bacteria</taxon>
        <taxon>Bacillati</taxon>
        <taxon>Actinomycetota</taxon>
        <taxon>Actinomycetes</taxon>
        <taxon>Kitasatosporales</taxon>
        <taxon>Streptomycetaceae</taxon>
        <taxon>Streptomyces</taxon>
    </lineage>
</organism>
<gene>
    <name evidence="4" type="ORF">OKJ48_22970</name>
</gene>
<sequence length="546" mass="55969">MPSRPQPRYALRAGATALTAGLLALGTASPGQAADGDAPLEFSFVGGSDAVEVQPFYIDSDDKITVEGRNTGAQELKNVEVTIDASALKGQVRWDLPYDCEKKQQEIAVCRTGKSVKPGASFGTTWAWAALTGAEPGRTGEVRISAEAGGVAVGETTMKATVADIGLLVANENAYAVPKPGETVEPVTAIRNFSTRPVQDVYVSLYLSQGLSFVEEFSNCVYGSVSEYRSEDTVMKCRVKGPVEPGATYGLDMSALKVGATAGYEKWTGGVDERDTAEDPVSPHHGTGREMKLVKRAADPGMLQKGVYGTARVASSADLEAVGATVDGKAGQVVKAELGVRNNGPATIENWGSEPGDSPSSEVFVTIPPGTTAVKAPADCRPTEFPVPEGADSREYFCHQDLGDYYFNAGQLAPFVFDLRIDKPAALAPGSIKLTHQGDSKPKNNTAPIYVTVDGKLGDGTTPSTGGTGGTGSTSGGSTATPGTGDATATPGTGGSAASASGGTGSGPMADTGAGALPWYAAAAATALAAGGVLFTVARRRRAGRA</sequence>
<protein>
    <recommendedName>
        <fullName evidence="6">Peptidase</fullName>
    </recommendedName>
</protein>
<keyword evidence="2" id="KW-0472">Membrane</keyword>
<dbReference type="EMBL" id="JAOZYB010000212">
    <property type="protein sequence ID" value="MEB3963087.1"/>
    <property type="molecule type" value="Genomic_DNA"/>
</dbReference>
<feature type="region of interest" description="Disordered" evidence="1">
    <location>
        <begin position="433"/>
        <end position="506"/>
    </location>
</feature>
<dbReference type="RefSeq" id="WP_324770754.1">
    <property type="nucleotide sequence ID" value="NZ_BAAATS010000057.1"/>
</dbReference>
<evidence type="ECO:0000256" key="3">
    <source>
        <dbReference type="SAM" id="SignalP"/>
    </source>
</evidence>
<comment type="caution">
    <text evidence="4">The sequence shown here is derived from an EMBL/GenBank/DDBJ whole genome shotgun (WGS) entry which is preliminary data.</text>
</comment>
<evidence type="ECO:0000313" key="4">
    <source>
        <dbReference type="EMBL" id="MEB3963087.1"/>
    </source>
</evidence>
<reference evidence="4 5" key="1">
    <citation type="submission" date="2022-10" db="EMBL/GenBank/DDBJ databases">
        <authorList>
            <person name="Xie J."/>
            <person name="Shen N."/>
        </authorList>
    </citation>
    <scope>NUCLEOTIDE SEQUENCE [LARGE SCALE GENOMIC DNA]</scope>
    <source>
        <strain evidence="4 5">DSM 41681</strain>
    </source>
</reference>
<proteinExistence type="predicted"/>
<keyword evidence="2" id="KW-1133">Transmembrane helix</keyword>
<accession>A0ABU6CEP1</accession>
<feature type="compositionally biased region" description="Gly residues" evidence="1">
    <location>
        <begin position="466"/>
        <end position="475"/>
    </location>
</feature>
<feature type="compositionally biased region" description="Low complexity" evidence="1">
    <location>
        <begin position="476"/>
        <end position="501"/>
    </location>
</feature>